<name>A0A517L858_9PEZI</name>
<dbReference type="GO" id="GO:0004499">
    <property type="term" value="F:N,N-dimethylaniline monooxygenase activity"/>
    <property type="evidence" value="ECO:0007669"/>
    <property type="project" value="InterPro"/>
</dbReference>
<evidence type="ECO:0000256" key="1">
    <source>
        <dbReference type="ARBA" id="ARBA00001974"/>
    </source>
</evidence>
<keyword evidence="6" id="KW-0503">Monooxygenase</keyword>
<dbReference type="InterPro" id="IPR051820">
    <property type="entry name" value="FAD-binding_MO"/>
</dbReference>
<dbReference type="GO" id="GO:0050661">
    <property type="term" value="F:NADP binding"/>
    <property type="evidence" value="ECO:0007669"/>
    <property type="project" value="InterPro"/>
</dbReference>
<dbReference type="Pfam" id="PF00743">
    <property type="entry name" value="FMO-like"/>
    <property type="match status" value="1"/>
</dbReference>
<dbReference type="GO" id="GO:0050660">
    <property type="term" value="F:flavin adenine dinucleotide binding"/>
    <property type="evidence" value="ECO:0007669"/>
    <property type="project" value="InterPro"/>
</dbReference>
<dbReference type="OrthoDB" id="66881at2759"/>
<sequence>MSTTDYDVLIIGAGLSGINGAYRIQEGLPEYTYAVLEARNDLGGTWSFFKYPGIRSDSDLFTFGFAWDPWRENRAIATAPSIIKYLRDVTNRHGIDKHIKYRHKVLELDWQSDLQKWKVKVQANETENQTYFARFIGVGSGYYDYEEGLPTIIPGLENFKGQIVHPQFWPEDLDYADKKVAIIGSGATAVTILPSMYEKTAHISMVQRSPGYFVSMPEADPITGFIQKWLPVSLAGWLLRWRFLFNFHTFYYWCQLFPTKAREFLISETAKELPPNLSITPHFQPTYKPWEQRMCVAPSGGDFFKALRSGKADVVTGHIDTVTENGIRMQDGQTVEADIIITATGLKMQFLGKAALRINGSEPIQIGDKFLWRGSMLQDVPNLVFYMGYTNASWTLGCDAQARMFVRLLQNMQRRGDVSVVPKIADPSTVKEVQMMNLSSSYIQSAMKANVIPKCGDVAPWKRRVSYFLDSWFAKFGDLSTGLEYTRGGKP</sequence>
<organism evidence="7 8">
    <name type="scientific">Venturia effusa</name>
    <dbReference type="NCBI Taxonomy" id="50376"/>
    <lineage>
        <taxon>Eukaryota</taxon>
        <taxon>Fungi</taxon>
        <taxon>Dikarya</taxon>
        <taxon>Ascomycota</taxon>
        <taxon>Pezizomycotina</taxon>
        <taxon>Dothideomycetes</taxon>
        <taxon>Pleosporomycetidae</taxon>
        <taxon>Venturiales</taxon>
        <taxon>Venturiaceae</taxon>
        <taxon>Venturia</taxon>
    </lineage>
</organism>
<keyword evidence="5" id="KW-0560">Oxidoreductase</keyword>
<dbReference type="InterPro" id="IPR020946">
    <property type="entry name" value="Flavin_mOase-like"/>
</dbReference>
<comment type="cofactor">
    <cofactor evidence="1">
        <name>FAD</name>
        <dbReference type="ChEBI" id="CHEBI:57692"/>
    </cofactor>
</comment>
<evidence type="ECO:0000256" key="5">
    <source>
        <dbReference type="ARBA" id="ARBA00023002"/>
    </source>
</evidence>
<evidence type="ECO:0000256" key="3">
    <source>
        <dbReference type="ARBA" id="ARBA00022827"/>
    </source>
</evidence>
<gene>
    <name evidence="7" type="ORF">FKW77_009526</name>
</gene>
<dbReference type="SUPFAM" id="SSF51905">
    <property type="entry name" value="FAD/NAD(P)-binding domain"/>
    <property type="match status" value="1"/>
</dbReference>
<accession>A0A517L858</accession>
<evidence type="ECO:0000256" key="6">
    <source>
        <dbReference type="ARBA" id="ARBA00023033"/>
    </source>
</evidence>
<dbReference type="PANTHER" id="PTHR43872:SF1">
    <property type="entry name" value="MONOOXYGENASE, PUTATIVE (AFU_ORTHOLOGUE AFUA_8G02570)-RELATED"/>
    <property type="match status" value="1"/>
</dbReference>
<evidence type="ECO:0000256" key="4">
    <source>
        <dbReference type="ARBA" id="ARBA00022857"/>
    </source>
</evidence>
<dbReference type="Proteomes" id="UP000316270">
    <property type="component" value="Chromosome 6"/>
</dbReference>
<dbReference type="STRING" id="50376.A0A517L858"/>
<dbReference type="PANTHER" id="PTHR43872">
    <property type="entry name" value="MONOOXYGENASE, PUTATIVE (AFU_ORTHOLOGUE AFUA_8G02570)-RELATED"/>
    <property type="match status" value="1"/>
</dbReference>
<dbReference type="Gene3D" id="3.50.50.60">
    <property type="entry name" value="FAD/NAD(P)-binding domain"/>
    <property type="match status" value="3"/>
</dbReference>
<evidence type="ECO:0000256" key="2">
    <source>
        <dbReference type="ARBA" id="ARBA00022630"/>
    </source>
</evidence>
<dbReference type="AlphaFoldDB" id="A0A517L858"/>
<proteinExistence type="predicted"/>
<keyword evidence="4" id="KW-0521">NADP</keyword>
<dbReference type="FunFam" id="3.50.50.60:FF:000228">
    <property type="entry name" value="FAD-containing monooxygenase EthA"/>
    <property type="match status" value="1"/>
</dbReference>
<keyword evidence="3" id="KW-0274">FAD</keyword>
<dbReference type="EMBL" id="CP042190">
    <property type="protein sequence ID" value="QDS71804.1"/>
    <property type="molecule type" value="Genomic_DNA"/>
</dbReference>
<keyword evidence="8" id="KW-1185">Reference proteome</keyword>
<reference evidence="7 8" key="1">
    <citation type="submission" date="2019-07" db="EMBL/GenBank/DDBJ databases">
        <title>Finished genome of Venturia effusa.</title>
        <authorList>
            <person name="Young C.A."/>
            <person name="Cox M.P."/>
            <person name="Ganley A.R.D."/>
            <person name="David W.J."/>
        </authorList>
    </citation>
    <scope>NUCLEOTIDE SEQUENCE [LARGE SCALE GENOMIC DNA]</scope>
    <source>
        <strain evidence="8">albino</strain>
    </source>
</reference>
<keyword evidence="2" id="KW-0285">Flavoprotein</keyword>
<dbReference type="InterPro" id="IPR036188">
    <property type="entry name" value="FAD/NAD-bd_sf"/>
</dbReference>
<dbReference type="Pfam" id="PF13450">
    <property type="entry name" value="NAD_binding_8"/>
    <property type="match status" value="1"/>
</dbReference>
<evidence type="ECO:0000313" key="8">
    <source>
        <dbReference type="Proteomes" id="UP000316270"/>
    </source>
</evidence>
<evidence type="ECO:0000313" key="7">
    <source>
        <dbReference type="EMBL" id="QDS71804.1"/>
    </source>
</evidence>
<protein>
    <recommendedName>
        <fullName evidence="9">FAD/NAD(P)-binding domain-containing protein</fullName>
    </recommendedName>
</protein>
<evidence type="ECO:0008006" key="9">
    <source>
        <dbReference type="Google" id="ProtNLM"/>
    </source>
</evidence>